<dbReference type="Gene3D" id="3.40.47.10">
    <property type="match status" value="1"/>
</dbReference>
<dbReference type="InterPro" id="IPR000873">
    <property type="entry name" value="AMP-dep_synth/lig_dom"/>
</dbReference>
<dbReference type="InterPro" id="IPR020845">
    <property type="entry name" value="AMP-binding_CS"/>
</dbReference>
<dbReference type="InterPro" id="IPR009081">
    <property type="entry name" value="PP-bd_ACP"/>
</dbReference>
<dbReference type="SUPFAM" id="SSF52151">
    <property type="entry name" value="FabD/lysophospholipase-like"/>
    <property type="match status" value="1"/>
</dbReference>
<protein>
    <recommendedName>
        <fullName evidence="22">Amino acid adenylation domain-containing protein</fullName>
    </recommendedName>
</protein>
<dbReference type="PROSITE" id="PS00455">
    <property type="entry name" value="AMP_BINDING"/>
    <property type="match status" value="1"/>
</dbReference>
<evidence type="ECO:0000259" key="19">
    <source>
        <dbReference type="PROSITE" id="PS52019"/>
    </source>
</evidence>
<comment type="similarity">
    <text evidence="4">Belongs to the ATP-dependent AMP-binding enzyme family.</text>
</comment>
<name>A0A917FE74_9BACL</name>
<evidence type="ECO:0000256" key="1">
    <source>
        <dbReference type="ARBA" id="ARBA00001957"/>
    </source>
</evidence>
<dbReference type="InterPro" id="IPR049490">
    <property type="entry name" value="C883_1060-like_KR_N"/>
</dbReference>
<dbReference type="Gene3D" id="3.30.559.10">
    <property type="entry name" value="Chloramphenicol acetyltransferase-like domain"/>
    <property type="match status" value="1"/>
</dbReference>
<dbReference type="InterPro" id="IPR036291">
    <property type="entry name" value="NAD(P)-bd_dom_sf"/>
</dbReference>
<dbReference type="InterPro" id="IPR020807">
    <property type="entry name" value="PKS_DH"/>
</dbReference>
<dbReference type="Gene3D" id="3.40.50.720">
    <property type="entry name" value="NAD(P)-binding Rossmann-like Domain"/>
    <property type="match status" value="2"/>
</dbReference>
<dbReference type="InterPro" id="IPR049900">
    <property type="entry name" value="PKS_mFAS_DH"/>
</dbReference>
<dbReference type="InterPro" id="IPR020806">
    <property type="entry name" value="PKS_PP-bd"/>
</dbReference>
<dbReference type="SMART" id="SM00826">
    <property type="entry name" value="PKS_DH"/>
    <property type="match status" value="1"/>
</dbReference>
<dbReference type="InterPro" id="IPR042104">
    <property type="entry name" value="PKS_dehydratase_sf"/>
</dbReference>
<keyword evidence="16" id="KW-0812">Transmembrane</keyword>
<dbReference type="Gene3D" id="2.30.38.10">
    <property type="entry name" value="Luciferase, Domain 3"/>
    <property type="match status" value="1"/>
</dbReference>
<evidence type="ECO:0000259" key="18">
    <source>
        <dbReference type="PROSITE" id="PS52004"/>
    </source>
</evidence>
<dbReference type="Pfam" id="PF02801">
    <property type="entry name" value="Ketoacyl-synt_C"/>
    <property type="match status" value="1"/>
</dbReference>
<reference evidence="20" key="1">
    <citation type="journal article" date="2014" name="Int. J. Syst. Evol. Microbiol.">
        <title>Complete genome sequence of Corynebacterium casei LMG S-19264T (=DSM 44701T), isolated from a smear-ripened cheese.</title>
        <authorList>
            <consortium name="US DOE Joint Genome Institute (JGI-PGF)"/>
            <person name="Walter F."/>
            <person name="Albersmeier A."/>
            <person name="Kalinowski J."/>
            <person name="Ruckert C."/>
        </authorList>
    </citation>
    <scope>NUCLEOTIDE SEQUENCE</scope>
    <source>
        <strain evidence="20">CGMCC 1.16134</strain>
    </source>
</reference>
<evidence type="ECO:0000256" key="12">
    <source>
        <dbReference type="ARBA" id="ARBA00023315"/>
    </source>
</evidence>
<dbReference type="PANTHER" id="PTHR43775">
    <property type="entry name" value="FATTY ACID SYNTHASE"/>
    <property type="match status" value="1"/>
</dbReference>
<dbReference type="PROSITE" id="PS52019">
    <property type="entry name" value="PKS_MFAS_DH"/>
    <property type="match status" value="1"/>
</dbReference>
<organism evidence="20 21">
    <name type="scientific">Paenibacillus albidus</name>
    <dbReference type="NCBI Taxonomy" id="2041023"/>
    <lineage>
        <taxon>Bacteria</taxon>
        <taxon>Bacillati</taxon>
        <taxon>Bacillota</taxon>
        <taxon>Bacilli</taxon>
        <taxon>Bacillales</taxon>
        <taxon>Paenibacillaceae</taxon>
        <taxon>Paenibacillus</taxon>
    </lineage>
</organism>
<evidence type="ECO:0000256" key="2">
    <source>
        <dbReference type="ARBA" id="ARBA00003299"/>
    </source>
</evidence>
<evidence type="ECO:0000256" key="9">
    <source>
        <dbReference type="ARBA" id="ARBA00022857"/>
    </source>
</evidence>
<comment type="similarity">
    <text evidence="13">In the C-terminal section; belongs to the NRP synthetase family.</text>
</comment>
<dbReference type="SUPFAM" id="SSF52777">
    <property type="entry name" value="CoA-dependent acyltransferases"/>
    <property type="match status" value="2"/>
</dbReference>
<comment type="function">
    <text evidence="2">Involved in some intermediate steps for the synthesis of the antibiotic polyketide bacillaene which is involved in secondary metabolism.</text>
</comment>
<dbReference type="Pfam" id="PF08240">
    <property type="entry name" value="ADH_N"/>
    <property type="match status" value="1"/>
</dbReference>
<dbReference type="InterPro" id="IPR020841">
    <property type="entry name" value="PKS_Beta-ketoAc_synthase_dom"/>
</dbReference>
<feature type="region of interest" description="Disordered" evidence="15">
    <location>
        <begin position="3277"/>
        <end position="3307"/>
    </location>
</feature>
<feature type="domain" description="Carrier" evidence="17">
    <location>
        <begin position="1003"/>
        <end position="1078"/>
    </location>
</feature>
<dbReference type="CDD" id="cd12117">
    <property type="entry name" value="A_NRPS_Srf_like"/>
    <property type="match status" value="1"/>
</dbReference>
<gene>
    <name evidence="20" type="ORF">GCM10010912_13010</name>
</gene>
<dbReference type="FunFam" id="3.40.50.720:FF:000209">
    <property type="entry name" value="Polyketide synthase Pks12"/>
    <property type="match status" value="1"/>
</dbReference>
<dbReference type="InterPro" id="IPR016035">
    <property type="entry name" value="Acyl_Trfase/lysoPLipase"/>
</dbReference>
<dbReference type="SUPFAM" id="SSF47336">
    <property type="entry name" value="ACP-like"/>
    <property type="match status" value="2"/>
</dbReference>
<dbReference type="Gene3D" id="3.30.559.30">
    <property type="entry name" value="Nonribosomal peptide synthetase, condensation domain"/>
    <property type="match status" value="1"/>
</dbReference>
<dbReference type="GO" id="GO:0031177">
    <property type="term" value="F:phosphopantetheine binding"/>
    <property type="evidence" value="ECO:0007669"/>
    <property type="project" value="InterPro"/>
</dbReference>
<dbReference type="InterPro" id="IPR014043">
    <property type="entry name" value="Acyl_transferase_dom"/>
</dbReference>
<dbReference type="PROSITE" id="PS50075">
    <property type="entry name" value="CARRIER"/>
    <property type="match status" value="2"/>
</dbReference>
<evidence type="ECO:0008006" key="22">
    <source>
        <dbReference type="Google" id="ProtNLM"/>
    </source>
</evidence>
<dbReference type="CDD" id="cd05195">
    <property type="entry name" value="enoyl_red"/>
    <property type="match status" value="1"/>
</dbReference>
<evidence type="ECO:0000256" key="4">
    <source>
        <dbReference type="ARBA" id="ARBA00006432"/>
    </source>
</evidence>
<proteinExistence type="inferred from homology"/>
<dbReference type="SUPFAM" id="SSF56801">
    <property type="entry name" value="Acetyl-CoA synthetase-like"/>
    <property type="match status" value="1"/>
</dbReference>
<dbReference type="Pfam" id="PF00501">
    <property type="entry name" value="AMP-binding"/>
    <property type="match status" value="1"/>
</dbReference>
<dbReference type="InterPro" id="IPR036736">
    <property type="entry name" value="ACP-like_sf"/>
</dbReference>
<evidence type="ECO:0000256" key="7">
    <source>
        <dbReference type="ARBA" id="ARBA00022679"/>
    </source>
</evidence>
<evidence type="ECO:0000259" key="17">
    <source>
        <dbReference type="PROSITE" id="PS50075"/>
    </source>
</evidence>
<dbReference type="Gene3D" id="3.40.366.10">
    <property type="entry name" value="Malonyl-Coenzyme A Acyl Carrier Protein, domain 2"/>
    <property type="match status" value="1"/>
</dbReference>
<keyword evidence="5" id="KW-0596">Phosphopantetheine</keyword>
<feature type="active site" description="Proton donor; for dehydratase activity" evidence="14">
    <location>
        <position position="2699"/>
    </location>
</feature>
<dbReference type="Pfam" id="PF00109">
    <property type="entry name" value="ketoacyl-synt"/>
    <property type="match status" value="1"/>
</dbReference>
<dbReference type="Pfam" id="PF00550">
    <property type="entry name" value="PP-binding"/>
    <property type="match status" value="2"/>
</dbReference>
<dbReference type="Pfam" id="PF21089">
    <property type="entry name" value="PKS_DH_N"/>
    <property type="match status" value="1"/>
</dbReference>
<dbReference type="SUPFAM" id="SSF55048">
    <property type="entry name" value="Probable ACP-binding domain of malonyl-CoA ACP transacylase"/>
    <property type="match status" value="1"/>
</dbReference>
<keyword evidence="7" id="KW-0808">Transferase</keyword>
<dbReference type="InterPro" id="IPR013968">
    <property type="entry name" value="PKS_KR"/>
</dbReference>
<dbReference type="InterPro" id="IPR011032">
    <property type="entry name" value="GroES-like_sf"/>
</dbReference>
<feature type="region of interest" description="C-terminal hotdog fold" evidence="14">
    <location>
        <begin position="2636"/>
        <end position="2778"/>
    </location>
</feature>
<dbReference type="PANTHER" id="PTHR43775:SF51">
    <property type="entry name" value="INACTIVE PHENOLPHTHIOCEROL SYNTHESIS POLYKETIDE SYNTHASE TYPE I PKS1-RELATED"/>
    <property type="match status" value="1"/>
</dbReference>
<feature type="transmembrane region" description="Helical" evidence="16">
    <location>
        <begin position="2282"/>
        <end position="2304"/>
    </location>
</feature>
<dbReference type="Gene3D" id="3.40.50.980">
    <property type="match status" value="2"/>
</dbReference>
<keyword evidence="10" id="KW-0045">Antibiotic biosynthesis</keyword>
<evidence type="ECO:0000256" key="6">
    <source>
        <dbReference type="ARBA" id="ARBA00022553"/>
    </source>
</evidence>
<dbReference type="InterPro" id="IPR014030">
    <property type="entry name" value="Ketoacyl_synth_N"/>
</dbReference>
<evidence type="ECO:0000256" key="3">
    <source>
        <dbReference type="ARBA" id="ARBA00004789"/>
    </source>
</evidence>
<dbReference type="InterPro" id="IPR016039">
    <property type="entry name" value="Thiolase-like"/>
</dbReference>
<dbReference type="InterPro" id="IPR049551">
    <property type="entry name" value="PKS_DH_C"/>
</dbReference>
<feature type="region of interest" description="N-terminal hotdog fold" evidence="14">
    <location>
        <begin position="2499"/>
        <end position="2619"/>
    </location>
</feature>
<dbReference type="CDD" id="cd00833">
    <property type="entry name" value="PKS"/>
    <property type="match status" value="1"/>
</dbReference>
<dbReference type="SMART" id="SM00825">
    <property type="entry name" value="PKS_KS"/>
    <property type="match status" value="1"/>
</dbReference>
<dbReference type="InterPro" id="IPR013149">
    <property type="entry name" value="ADH-like_C"/>
</dbReference>
<evidence type="ECO:0000256" key="15">
    <source>
        <dbReference type="SAM" id="MobiDB-lite"/>
    </source>
</evidence>
<dbReference type="Gene3D" id="3.30.70.3290">
    <property type="match status" value="1"/>
</dbReference>
<comment type="pathway">
    <text evidence="3">Antibiotic biosynthesis; bacillaene biosynthesis.</text>
</comment>
<dbReference type="Pfam" id="PF21394">
    <property type="entry name" value="Beta-ketacyl_N"/>
    <property type="match status" value="1"/>
</dbReference>
<keyword evidence="9" id="KW-0521">NADP</keyword>
<dbReference type="SUPFAM" id="SSF51735">
    <property type="entry name" value="NAD(P)-binding Rossmann-fold domains"/>
    <property type="match status" value="3"/>
</dbReference>
<keyword evidence="6" id="KW-0597">Phosphoprotein</keyword>
<dbReference type="Pfam" id="PF22621">
    <property type="entry name" value="CurL-like_PKS_C"/>
    <property type="match status" value="1"/>
</dbReference>
<feature type="region of interest" description="Disordered" evidence="15">
    <location>
        <begin position="3172"/>
        <end position="3201"/>
    </location>
</feature>
<dbReference type="SMART" id="SM00827">
    <property type="entry name" value="PKS_AT"/>
    <property type="match status" value="1"/>
</dbReference>
<dbReference type="InterPro" id="IPR057326">
    <property type="entry name" value="KR_dom"/>
</dbReference>
<dbReference type="Proteomes" id="UP000637643">
    <property type="component" value="Unassembled WGS sequence"/>
</dbReference>
<evidence type="ECO:0000256" key="14">
    <source>
        <dbReference type="PROSITE-ProRule" id="PRU01363"/>
    </source>
</evidence>
<reference evidence="20" key="2">
    <citation type="submission" date="2020-09" db="EMBL/GenBank/DDBJ databases">
        <authorList>
            <person name="Sun Q."/>
            <person name="Zhou Y."/>
        </authorList>
    </citation>
    <scope>NUCLEOTIDE SEQUENCE</scope>
    <source>
        <strain evidence="20">CGMCC 1.16134</strain>
    </source>
</reference>
<dbReference type="Pfam" id="PF00107">
    <property type="entry name" value="ADH_zinc_N"/>
    <property type="match status" value="1"/>
</dbReference>
<dbReference type="EMBL" id="BMKR01000004">
    <property type="protein sequence ID" value="GGF69314.1"/>
    <property type="molecule type" value="Genomic_DNA"/>
</dbReference>
<dbReference type="GO" id="GO:0017000">
    <property type="term" value="P:antibiotic biosynthetic process"/>
    <property type="evidence" value="ECO:0007669"/>
    <property type="project" value="UniProtKB-KW"/>
</dbReference>
<dbReference type="Gene3D" id="3.30.300.30">
    <property type="match status" value="1"/>
</dbReference>
<dbReference type="InterPro" id="IPR001227">
    <property type="entry name" value="Ac_transferase_dom_sf"/>
</dbReference>
<feature type="compositionally biased region" description="Basic and acidic residues" evidence="15">
    <location>
        <begin position="3298"/>
        <end position="3307"/>
    </location>
</feature>
<dbReference type="InterPro" id="IPR006162">
    <property type="entry name" value="Ppantetheine_attach_site"/>
</dbReference>
<dbReference type="FunFam" id="2.30.38.10:FF:000001">
    <property type="entry name" value="Non-ribosomal peptide synthetase PvdI"/>
    <property type="match status" value="1"/>
</dbReference>
<dbReference type="InterPro" id="IPR016036">
    <property type="entry name" value="Malonyl_transacylase_ACP-bd"/>
</dbReference>
<dbReference type="Pfam" id="PF08659">
    <property type="entry name" value="KR"/>
    <property type="match status" value="1"/>
</dbReference>
<dbReference type="SUPFAM" id="SSF50129">
    <property type="entry name" value="GroES-like"/>
    <property type="match status" value="1"/>
</dbReference>
<dbReference type="SMART" id="SM00822">
    <property type="entry name" value="PKS_KR"/>
    <property type="match status" value="1"/>
</dbReference>
<dbReference type="InterPro" id="IPR013154">
    <property type="entry name" value="ADH-like_N"/>
</dbReference>
<dbReference type="PROSITE" id="PS52004">
    <property type="entry name" value="KS3_2"/>
    <property type="match status" value="1"/>
</dbReference>
<keyword evidence="11" id="KW-0511">Multifunctional enzyme</keyword>
<dbReference type="Pfam" id="PF00668">
    <property type="entry name" value="Condensation"/>
    <property type="match status" value="2"/>
</dbReference>
<keyword evidence="16" id="KW-1133">Transmembrane helix</keyword>
<keyword evidence="21" id="KW-1185">Reference proteome</keyword>
<evidence type="ECO:0000313" key="20">
    <source>
        <dbReference type="EMBL" id="GGF69314.1"/>
    </source>
</evidence>
<dbReference type="InterPro" id="IPR049552">
    <property type="entry name" value="PKS_DH_N"/>
</dbReference>
<dbReference type="Pfam" id="PF00698">
    <property type="entry name" value="Acyl_transf_1"/>
    <property type="match status" value="1"/>
</dbReference>
<feature type="domain" description="Ketosynthase family 3 (KS3)" evidence="18">
    <location>
        <begin position="1107"/>
        <end position="1530"/>
    </location>
</feature>
<sequence>MKVEKNNVQDIWPLRPLQQGMLFHYLQGEYKGEYLERLVLTLQGQVDNRLFNQAWLSVYRANDALRSVFKWEGLRTPVQLVLRSCEPLPEILDFTGGVIPDGFHASFSSEDLEVLLQAKSVEERMQLTVELMGRRDRAKHFDLTQETLRIVLCKFDGECRLFLTYHHILLDGWSLGIMLEEWLHAYRALAEQQEVSHPAKPGMKAYLAAVKSSREPEREVQYWSDNLRDYEIKQTIQPFYKPRRPGFKRVSLNIPETAAAGLRLFCQNNGMSLATLMNGAWGLLLQRFKHVDDIVFGTTVSGRGVSLPGIERIAGLLINTVPLRLSSRKGESVRAYFSRVQAAISARRPHEMAGLAEIRGYAGIQGAEELFDTLLVMENYPLDKVLLEQPPAGSSPDGTSTQAPLSFSSFDMEEHTHYPLTLLIHESGGFELDFIYDQEIYEYFVVNQMSQCFVQLLHNLAARPDGKLSDIRMAEPEALKMNGLLSPTEPVKPFREQSIPQWFSMMVRSYPKHIAIIHEEVRWTYAELDQMSDRVAAALIRHGAGPEQCIGIRSRRSPETIMGLLAILKSGAAYVPLHPDYPEERIRFMIEDSGMRLMLSDTDSQLLFMKSMGVDTLCYQNILENEDPAPLDGTDYQHSDGHRLACIVYTSGSTGRPKGVMIEHRGIVRLVKHTEFVDIGTRDVILPTCPFEFDVANFEIWGALLNGAALYLLAQDKLLMPQVLKETLLQHKVSLMWMTTPLFNQLASVDEALFRSLRYLIIGGDTLSPTQINKVRLANPALRLVNGYGPSENSVLSTTFAIEREYETRIPIGKPVTSSTAYILDRDQQFLPVGAIGELCVGLEGVARGYLNNPELTEAKFIPDPVYPEYKMYRTGDLARWLPDGNIDFLGRADNQVKVRGYRIELQEIELELNQLTGIQACTVIVSQVSDREKELAAYFVANDTLQAGSLRKALLERLPAYAVPTRYMQLAALPLTINGKVDKQALRNLPFPSSVIGGTPAQSLAFMEITVLEAWKEALGVDRIGLDDPFFDIGGNSLLTIRISDKLRASTGIELSVTDLFRYPTVRELAAYLSAKQTEASPNGTSHADILPQAEQQPMEETCEATGDIAVIGLAARFPGASDPAGFWHNLREGKESISFFSEEELRAAGIAETLLRDSRYVKAKGMLEDIEYFDAELFHYSPQEAELMDPQLRILHELAWASLEDAGYDPMRHQGAIGLFVGATVHLNWVNRLFDSLADDTERWRAANLNVHSLSMPISYKLNLKGPSLTVETACSSSLVAVHLACSSLLRGESDLALAGGVSISVPKKSGYTYQEGMIKSPDGHCKAFDTDAQGTVSGDGAGLVVLKRLDLAVRDGDHIYAVVKGSAINNDGTRKAGFTAPSVQGQQDVVAAALEAAAVPAASISYIETHGTGTPLGDPIEIEALTGLFPASGGTRTAIGSVKTNIGHLDAAAGIAGFIKTVLALHHKQLPPSLHYKRPNQAIGFDKSSLVVNATLQEWLPPEGSPRRAGVSSFGIGGTNAHVILEEAPLSVTADHGNGQNRSDGTPALFLLSAATEEALLQKTEDLLCYLDSEKGQKQQLGDIAYTLNTGRQELGFRVALVAADPAELAAGLRACQSGTGNTARIRETVHVVFAFPGQGAQHAGMARYLYDTQPLFRREMDRCLELASPLMEADMRSIWLSLQGSKRGGPTPPGTTLNAIDQTEIAQPLLFMVEYALARLLQHWGISQAAMIGHSLGEYTAACIAGVMTLEEAVPLVIRRSSLMQQMEQGEMISVSLRHELVLPLLDEWPDLSVAATNSPELTVVSGPAASIRALTAQLQRTGHEPVRLQVSHAFHSAMMEPMLSPYRKTLQEIALAAPAIPYISNVTGEFITAEQAVDPEYYVNHVRQTVRFMEGAATLAEQLEPVFLEVGPGRTLGQLIRRNPGIGRNCPVLGIIPKASEAHSADIHLLQALGELWMIGVAIHWERVYENRKGRRVSLPVYPFEKQYYWKYQEGSAENAQPETSLSPKRPVSEWAYVPNWREVAYSTTNSTEASGSARSGETVLLFTERSDLAEQLATRLEEQGDRCIRVYPEGTFRSEPADIYTLDPGNPAHYSQLFKGFAEAGTQQPGRIIYLWSLGLDQAETLAQAQIAASRNGGNLAGQEVLNRCLYSVLELVRAAGVAAQGKLLDLTLVTNQMERVQPGDSADPLKATLLGAASVIPLEYPQIRVHTLDLDPESAAANPGQLLALPYEVSDRKASPLPIRQALRRSRRYEHGFTRVILPRRTLPSSALRKGAVYLITGGLGGIGLALAGYLAAQYQAKLVLVGRQRRPVQDRLEQLYAAGAQVHVEYADVADKTAMEHVILAAVERFGPLDGVFHAAGVPDSSMIHSATREQIAAVLRPKIAGTMVLYEVLADLKQPPAFLLLFSSISGTFGAFGQSGYAAANAFMDGFARAHAGEPSAMRVVSMDWDTWSETGMAVEAVNRYNGTQAGHDTAGFKSGQTDLPLRTSHPLLTSRSEGAGKKQTVYVSKLSSEQHWILDGHRMLGTSILPGTGYVEILRASFEDMTGETGLNIIELFFVQPLVVEEVCELRTVWSKSGGGWEFSMSSIGTAGEWTQHAKGHAERMETQTGWTLSHAELEELHQNLMAATVPAAAELSGEGLKVRMEYGPHWNNVRRVLRKGSEAVAELSLPDDQATDSADYGVHPALMDRATSLLNGQAEDSGAYLPFAYKHIRIHRPFPPSICAILQEGEPNEEARTYVCRITDPEGRVLMEVGEYVMRKVRDQSLEDKLPVEQEGKQLAVGNFRLGLAVPGELNSLHLLPEYRLPPGPGEVEIRVAANGLNFKEVLYALGVLKLPDTYGFSFGLECAGTVTRVGAGVTDWLPGDEVMAIAGASLGKYARVAAGSVVRKPSRISFAEAATVPIAFMTAYYALVVRGQLSLGEKVLIHTATGGVGLAAVQIAKWIGAEIYATAGTEEKRAYLRSLGISRVYSSRDLGFADQIRESAGTVDVVLNSLTGAAVEKGLSLLAPHGRFLEMGVKDIMENSNLEMRMFEKGISLSAISMDSGLPGYTKLFREIARHVEEGTFTPLPVIPYRLSAAEEAFRYMASAKHIGKIVITQEPAAARKTEKVQLRDGMTNAEGMEVLEHILAKVMRTGESTVQWLLSTTDLNARHSLLEANVPEGISPANTPLHSGRKRKRQAGSTEYAPPVTETQKQLAELFMDYLELTAIGLHDNFFEAGASSLDLIQINARINALSAKDTSIVKMYSYPTIHLLDAYLFTDREDQPGNSEVLKDSEDRKRKASRLKTLESIKGRR</sequence>
<dbReference type="PROSITE" id="PS00606">
    <property type="entry name" value="KS3_1"/>
    <property type="match status" value="1"/>
</dbReference>
<feature type="domain" description="PKS/mFAS DH" evidence="19">
    <location>
        <begin position="2499"/>
        <end position="2778"/>
    </location>
</feature>
<dbReference type="InterPro" id="IPR014031">
    <property type="entry name" value="Ketoacyl_synth_C"/>
</dbReference>
<evidence type="ECO:0000256" key="8">
    <source>
        <dbReference type="ARBA" id="ARBA00022737"/>
    </source>
</evidence>
<dbReference type="CDD" id="cd08953">
    <property type="entry name" value="KR_2_SDR_x"/>
    <property type="match status" value="1"/>
</dbReference>
<dbReference type="SMART" id="SM00829">
    <property type="entry name" value="PKS_ER"/>
    <property type="match status" value="1"/>
</dbReference>
<dbReference type="RefSeq" id="WP_189023076.1">
    <property type="nucleotide sequence ID" value="NZ_BMKR01000004.1"/>
</dbReference>
<dbReference type="SUPFAM" id="SSF53901">
    <property type="entry name" value="Thiolase-like"/>
    <property type="match status" value="1"/>
</dbReference>
<dbReference type="GO" id="GO:0006633">
    <property type="term" value="P:fatty acid biosynthetic process"/>
    <property type="evidence" value="ECO:0007669"/>
    <property type="project" value="InterPro"/>
</dbReference>
<dbReference type="InterPro" id="IPR010071">
    <property type="entry name" value="AA_adenyl_dom"/>
</dbReference>
<dbReference type="GO" id="GO:0016491">
    <property type="term" value="F:oxidoreductase activity"/>
    <property type="evidence" value="ECO:0007669"/>
    <property type="project" value="InterPro"/>
</dbReference>
<keyword evidence="16" id="KW-0472">Membrane</keyword>
<dbReference type="PROSITE" id="PS00012">
    <property type="entry name" value="PHOSPHOPANTETHEINE"/>
    <property type="match status" value="1"/>
</dbReference>
<comment type="caution">
    <text evidence="20">The sequence shown here is derived from an EMBL/GenBank/DDBJ whole genome shotgun (WGS) entry which is preliminary data.</text>
</comment>
<dbReference type="Gene3D" id="1.10.1200.10">
    <property type="entry name" value="ACP-like"/>
    <property type="match status" value="2"/>
</dbReference>
<feature type="compositionally biased region" description="Basic and acidic residues" evidence="15">
    <location>
        <begin position="3277"/>
        <end position="3291"/>
    </location>
</feature>
<dbReference type="InterPro" id="IPR045851">
    <property type="entry name" value="AMP-bd_C_sf"/>
</dbReference>
<dbReference type="Gene3D" id="3.10.129.110">
    <property type="entry name" value="Polyketide synthase dehydratase"/>
    <property type="match status" value="1"/>
</dbReference>
<dbReference type="Gene3D" id="3.90.180.10">
    <property type="entry name" value="Medium-chain alcohol dehydrogenases, catalytic domain"/>
    <property type="match status" value="1"/>
</dbReference>
<evidence type="ECO:0000256" key="13">
    <source>
        <dbReference type="ARBA" id="ARBA00029443"/>
    </source>
</evidence>
<dbReference type="InterPro" id="IPR050091">
    <property type="entry name" value="PKS_NRPS_Biosynth_Enz"/>
</dbReference>
<keyword evidence="12" id="KW-0012">Acyltransferase</keyword>
<comment type="cofactor">
    <cofactor evidence="1">
        <name>pantetheine 4'-phosphate</name>
        <dbReference type="ChEBI" id="CHEBI:47942"/>
    </cofactor>
</comment>
<dbReference type="FunFam" id="3.40.50.980:FF:000001">
    <property type="entry name" value="Non-ribosomal peptide synthetase"/>
    <property type="match status" value="1"/>
</dbReference>
<feature type="domain" description="Carrier" evidence="17">
    <location>
        <begin position="3199"/>
        <end position="3274"/>
    </location>
</feature>
<dbReference type="GO" id="GO:0004312">
    <property type="term" value="F:fatty acid synthase activity"/>
    <property type="evidence" value="ECO:0007669"/>
    <property type="project" value="TreeGrafter"/>
</dbReference>
<dbReference type="GO" id="GO:0004315">
    <property type="term" value="F:3-oxoacyl-[acyl-carrier-protein] synthase activity"/>
    <property type="evidence" value="ECO:0007669"/>
    <property type="project" value="InterPro"/>
</dbReference>
<evidence type="ECO:0000313" key="21">
    <source>
        <dbReference type="Proteomes" id="UP000637643"/>
    </source>
</evidence>
<dbReference type="InterPro" id="IPR023213">
    <property type="entry name" value="CAT-like_dom_sf"/>
</dbReference>
<evidence type="ECO:0000256" key="11">
    <source>
        <dbReference type="ARBA" id="ARBA00023268"/>
    </source>
</evidence>
<evidence type="ECO:0000256" key="16">
    <source>
        <dbReference type="SAM" id="Phobius"/>
    </source>
</evidence>
<dbReference type="InterPro" id="IPR001242">
    <property type="entry name" value="Condensation_dom"/>
</dbReference>
<dbReference type="InterPro" id="IPR018201">
    <property type="entry name" value="Ketoacyl_synth_AS"/>
</dbReference>
<evidence type="ECO:0000256" key="10">
    <source>
        <dbReference type="ARBA" id="ARBA00023194"/>
    </source>
</evidence>
<dbReference type="SMART" id="SM00823">
    <property type="entry name" value="PKS_PP"/>
    <property type="match status" value="1"/>
</dbReference>
<feature type="active site" description="Proton acceptor; for dehydratase activity" evidence="14">
    <location>
        <position position="2531"/>
    </location>
</feature>
<dbReference type="InterPro" id="IPR020843">
    <property type="entry name" value="ER"/>
</dbReference>
<evidence type="ECO:0000256" key="5">
    <source>
        <dbReference type="ARBA" id="ARBA00022450"/>
    </source>
</evidence>
<keyword evidence="8" id="KW-0677">Repeat</keyword>
<dbReference type="NCBIfam" id="TIGR01733">
    <property type="entry name" value="AA-adenyl-dom"/>
    <property type="match status" value="1"/>
</dbReference>
<accession>A0A917FE74</accession>
<dbReference type="Pfam" id="PF14765">
    <property type="entry name" value="PS-DH"/>
    <property type="match status" value="1"/>
</dbReference>